<evidence type="ECO:0000313" key="7">
    <source>
        <dbReference type="Proteomes" id="UP000436088"/>
    </source>
</evidence>
<dbReference type="InterPro" id="IPR016461">
    <property type="entry name" value="COMT-like"/>
</dbReference>
<dbReference type="GO" id="GO:0008171">
    <property type="term" value="F:O-methyltransferase activity"/>
    <property type="evidence" value="ECO:0007669"/>
    <property type="project" value="InterPro"/>
</dbReference>
<evidence type="ECO:0000256" key="3">
    <source>
        <dbReference type="ARBA" id="ARBA00022691"/>
    </source>
</evidence>
<keyword evidence="3" id="KW-0949">S-adenosyl-L-methionine</keyword>
<dbReference type="FunFam" id="1.10.10.10:FF:000213">
    <property type="entry name" value="Coniferyl alcohol 9-O-methyltransferase"/>
    <property type="match status" value="1"/>
</dbReference>
<dbReference type="GO" id="GO:0032259">
    <property type="term" value="P:methylation"/>
    <property type="evidence" value="ECO:0007669"/>
    <property type="project" value="UniProtKB-KW"/>
</dbReference>
<evidence type="ECO:0000256" key="2">
    <source>
        <dbReference type="ARBA" id="ARBA00022679"/>
    </source>
</evidence>
<keyword evidence="1" id="KW-0489">Methyltransferase</keyword>
<comment type="caution">
    <text evidence="6">The sequence shown here is derived from an EMBL/GenBank/DDBJ whole genome shotgun (WGS) entry which is preliminary data.</text>
</comment>
<dbReference type="InterPro" id="IPR001077">
    <property type="entry name" value="COMT_C"/>
</dbReference>
<keyword evidence="7" id="KW-1185">Reference proteome</keyword>
<dbReference type="Proteomes" id="UP000436088">
    <property type="component" value="Unassembled WGS sequence"/>
</dbReference>
<dbReference type="InterPro" id="IPR029063">
    <property type="entry name" value="SAM-dependent_MTases_sf"/>
</dbReference>
<dbReference type="Pfam" id="PF00891">
    <property type="entry name" value="Methyltransf_2"/>
    <property type="match status" value="1"/>
</dbReference>
<evidence type="ECO:0000259" key="4">
    <source>
        <dbReference type="Pfam" id="PF00891"/>
    </source>
</evidence>
<accession>A0A6A3BSM1</accession>
<dbReference type="InterPro" id="IPR005299">
    <property type="entry name" value="MeTrfase_7"/>
</dbReference>
<dbReference type="PANTHER" id="PTHR11746">
    <property type="entry name" value="O-METHYLTRANSFERASE"/>
    <property type="match status" value="1"/>
</dbReference>
<dbReference type="GO" id="GO:0008757">
    <property type="term" value="F:S-adenosylmethionine-dependent methyltransferase activity"/>
    <property type="evidence" value="ECO:0007669"/>
    <property type="project" value="UniProtKB-ARBA"/>
</dbReference>
<dbReference type="Pfam" id="PF03492">
    <property type="entry name" value="Methyltransf_7"/>
    <property type="match status" value="1"/>
</dbReference>
<dbReference type="GO" id="GO:0009717">
    <property type="term" value="P:isoflavonoid biosynthetic process"/>
    <property type="evidence" value="ECO:0007669"/>
    <property type="project" value="UniProtKB-ARBA"/>
</dbReference>
<dbReference type="SUPFAM" id="SSF53335">
    <property type="entry name" value="S-adenosyl-L-methionine-dependent methyltransferases"/>
    <property type="match status" value="2"/>
</dbReference>
<proteinExistence type="predicted"/>
<evidence type="ECO:0000259" key="5">
    <source>
        <dbReference type="Pfam" id="PF08100"/>
    </source>
</evidence>
<dbReference type="EMBL" id="VEPZ02000817">
    <property type="protein sequence ID" value="KAE8717919.1"/>
    <property type="molecule type" value="Genomic_DNA"/>
</dbReference>
<feature type="domain" description="O-methyltransferase dimerisation" evidence="5">
    <location>
        <begin position="22"/>
        <end position="111"/>
    </location>
</feature>
<dbReference type="PROSITE" id="PS51683">
    <property type="entry name" value="SAM_OMT_II"/>
    <property type="match status" value="1"/>
</dbReference>
<protein>
    <submittedName>
        <fullName evidence="6">Tabersonine 16-O-methyltransferase</fullName>
    </submittedName>
</protein>
<dbReference type="InterPro" id="IPR036388">
    <property type="entry name" value="WH-like_DNA-bd_sf"/>
</dbReference>
<dbReference type="FunFam" id="3.40.50.150:FF:000057">
    <property type="entry name" value="O-methyltransferase ZRP4"/>
    <property type="match status" value="1"/>
</dbReference>
<reference evidence="6" key="1">
    <citation type="submission" date="2019-09" db="EMBL/GenBank/DDBJ databases">
        <title>Draft genome information of white flower Hibiscus syriacus.</title>
        <authorList>
            <person name="Kim Y.-M."/>
        </authorList>
    </citation>
    <scope>NUCLEOTIDE SEQUENCE [LARGE SCALE GENOMIC DNA]</scope>
    <source>
        <strain evidence="6">YM2019G1</strain>
    </source>
</reference>
<dbReference type="AlphaFoldDB" id="A0A6A3BSM1"/>
<dbReference type="Gene3D" id="1.10.10.10">
    <property type="entry name" value="Winged helix-like DNA-binding domain superfamily/Winged helix DNA-binding domain"/>
    <property type="match status" value="1"/>
</dbReference>
<dbReference type="Gene3D" id="3.40.50.150">
    <property type="entry name" value="Vaccinia Virus protein VP39"/>
    <property type="match status" value="2"/>
</dbReference>
<gene>
    <name evidence="6" type="ORF">F3Y22_tig00110020pilonHSYRG00276</name>
</gene>
<dbReference type="SUPFAM" id="SSF46785">
    <property type="entry name" value="Winged helix' DNA-binding domain"/>
    <property type="match status" value="1"/>
</dbReference>
<evidence type="ECO:0000256" key="1">
    <source>
        <dbReference type="ARBA" id="ARBA00022603"/>
    </source>
</evidence>
<organism evidence="6 7">
    <name type="scientific">Hibiscus syriacus</name>
    <name type="common">Rose of Sharon</name>
    <dbReference type="NCBI Taxonomy" id="106335"/>
    <lineage>
        <taxon>Eukaryota</taxon>
        <taxon>Viridiplantae</taxon>
        <taxon>Streptophyta</taxon>
        <taxon>Embryophyta</taxon>
        <taxon>Tracheophyta</taxon>
        <taxon>Spermatophyta</taxon>
        <taxon>Magnoliopsida</taxon>
        <taxon>eudicotyledons</taxon>
        <taxon>Gunneridae</taxon>
        <taxon>Pentapetalae</taxon>
        <taxon>rosids</taxon>
        <taxon>malvids</taxon>
        <taxon>Malvales</taxon>
        <taxon>Malvaceae</taxon>
        <taxon>Malvoideae</taxon>
        <taxon>Hibiscus</taxon>
    </lineage>
</organism>
<sequence>MCEVNVKGENVSELLEAQAHVWSHIFSFINSMSLQSAVDLDIPDIIQNHGKPMTVTELVAALPTLNPTKACNIYRLMRILVHSGFFAKQKLGVGDGDGYVLTNASRLLLKDNPLSAIPFLKSMLDPILMKPWHFLGTWFQNDDRTPFVTTHGEMLWDYCSHDSHVNNSFNQGMASDARLVARILIDKYKEAFEGLNSLVDVAGGTGTLGKTIADAFPHLECTVFDLPHVVAGQQDSGNVKYVGGNMFEQVPAADAVLLKWIMHDWSDDECVKILKRCKEAISSGGKEEGKVMIIDMVVMKNKKVNEEGLDLMETQLFLDMVMMVLMTGKERDEEEWAKLFSAAGFSGYKIIPILGLRSLIERSVISMVKPILGESIIEVYSAMSSFECLKIADLGCSAGPNALLVVSEIIDIVDEICRRLKRPRPCLQAFLNDLPGNDFNAVFTYSLPSFYERLEREKGTKFRNNCFVAGVPGSFYGRLFPPNSLHFVQSSYAIMWISKAPKELVSKTGSSLNKGNICVAKTSPTAVLEAYLEQLKRDFELFLRCRAEEIVSRGCMILTTMGSINSNDPLTIWEFVGLKLNEMVAEIL</sequence>
<evidence type="ECO:0000313" key="6">
    <source>
        <dbReference type="EMBL" id="KAE8717919.1"/>
    </source>
</evidence>
<dbReference type="Pfam" id="PF08100">
    <property type="entry name" value="Dimerisation"/>
    <property type="match status" value="1"/>
</dbReference>
<name>A0A6A3BSM1_HIBSY</name>
<dbReference type="GO" id="GO:0046983">
    <property type="term" value="F:protein dimerization activity"/>
    <property type="evidence" value="ECO:0007669"/>
    <property type="project" value="InterPro"/>
</dbReference>
<keyword evidence="2" id="KW-0808">Transferase</keyword>
<feature type="domain" description="O-methyltransferase C-terminal" evidence="4">
    <location>
        <begin position="132"/>
        <end position="346"/>
    </location>
</feature>
<dbReference type="InterPro" id="IPR012967">
    <property type="entry name" value="COMT_dimerisation"/>
</dbReference>
<dbReference type="InterPro" id="IPR036390">
    <property type="entry name" value="WH_DNA-bd_sf"/>
</dbReference>